<dbReference type="Pfam" id="PF07690">
    <property type="entry name" value="MFS_1"/>
    <property type="match status" value="1"/>
</dbReference>
<dbReference type="Gene3D" id="1.20.1250.20">
    <property type="entry name" value="MFS general substrate transporter like domains"/>
    <property type="match status" value="2"/>
</dbReference>
<dbReference type="GO" id="GO:0022857">
    <property type="term" value="F:transmembrane transporter activity"/>
    <property type="evidence" value="ECO:0007669"/>
    <property type="project" value="InterPro"/>
</dbReference>
<evidence type="ECO:0000256" key="4">
    <source>
        <dbReference type="ARBA" id="ARBA00023136"/>
    </source>
</evidence>
<dbReference type="AlphaFoldDB" id="A0A8H5G4G3"/>
<evidence type="ECO:0000256" key="2">
    <source>
        <dbReference type="ARBA" id="ARBA00022692"/>
    </source>
</evidence>
<feature type="transmembrane region" description="Helical" evidence="6">
    <location>
        <begin position="282"/>
        <end position="304"/>
    </location>
</feature>
<name>A0A8H5G4G3_9AGAR</name>
<comment type="caution">
    <text evidence="7">The sequence shown here is derived from an EMBL/GenBank/DDBJ whole genome shotgun (WGS) entry which is preliminary data.</text>
</comment>
<feature type="transmembrane region" description="Helical" evidence="6">
    <location>
        <begin position="413"/>
        <end position="434"/>
    </location>
</feature>
<feature type="region of interest" description="Disordered" evidence="5">
    <location>
        <begin position="44"/>
        <end position="63"/>
    </location>
</feature>
<evidence type="ECO:0000256" key="3">
    <source>
        <dbReference type="ARBA" id="ARBA00022989"/>
    </source>
</evidence>
<evidence type="ECO:0000313" key="8">
    <source>
        <dbReference type="Proteomes" id="UP000559027"/>
    </source>
</evidence>
<feature type="transmembrane region" description="Helical" evidence="6">
    <location>
        <begin position="253"/>
        <end position="276"/>
    </location>
</feature>
<feature type="transmembrane region" description="Helical" evidence="6">
    <location>
        <begin position="154"/>
        <end position="176"/>
    </location>
</feature>
<protein>
    <recommendedName>
        <fullName evidence="9">MFS general substrate transporter</fullName>
    </recommendedName>
</protein>
<dbReference type="PANTHER" id="PTHR23507:SF1">
    <property type="entry name" value="FI18259P1-RELATED"/>
    <property type="match status" value="1"/>
</dbReference>
<dbReference type="InterPro" id="IPR036259">
    <property type="entry name" value="MFS_trans_sf"/>
</dbReference>
<accession>A0A8H5G4G3</accession>
<gene>
    <name evidence="7" type="ORF">D9756_001317</name>
</gene>
<dbReference type="PANTHER" id="PTHR23507">
    <property type="entry name" value="ZGC:174356"/>
    <property type="match status" value="1"/>
</dbReference>
<feature type="transmembrane region" description="Helical" evidence="6">
    <location>
        <begin position="542"/>
        <end position="565"/>
    </location>
</feature>
<sequence length="639" mass="69694">MPQPSTSGRGALADQAYTGQAEELILPEGFSEQTAELLEEFVHPHQHDARATEDTLTGEEWSDEDEREKMRNLPWWKRPTPWWLICALPFTAIAMASTLAPRIEVYTILACRLLRPDIYHDESLSVLDLTSTLAPTRGQLCAADPVVQAAVAKFAAAMSTSMGVLSCLTTGWWGAFSDRYGRNRVMGISLLGLLLTDFNFIFVLHYPDLVPGGYWFLLFGPLVEGSLGGFTGGVAAIHAYQADVTTGDNRSRIFSLGLGLMFTGIAIGPTLGSLLIRSTGHILSVFYGAMVVHVLYAILIWFILPQSLSLSYRLRARETYARRKRQGASERTDRLSVRALLLFKRLFSFLAPLAVFAPVIQEASNPLKKQKRDWNLTIIGAAYMITISVMGSYNYTFQYAAATFGWTSEILGYWLSLVGAARAVFLALILPVVIKLLKPEPIVIEIPQTASESTPLLSSSDTPRDVPTKKKELHSPAFDLGLTRVSVAIEAIAYTCMGLAPTALAFTVFGMVNSIGTAFSPAIQSATLALYMQRGNKESGKLFGALSVLQALGSQILGPSLYGFVYVKTVATYPRTIFFVSVITFVISSLLLACVRLPKTPFPNTAKAVNAEADPEEPDAESRGMNAGGRDSTLVEVDA</sequence>
<feature type="transmembrane region" description="Helical" evidence="6">
    <location>
        <begin position="577"/>
        <end position="597"/>
    </location>
</feature>
<feature type="transmembrane region" description="Helical" evidence="6">
    <location>
        <begin position="188"/>
        <end position="207"/>
    </location>
</feature>
<evidence type="ECO:0008006" key="9">
    <source>
        <dbReference type="Google" id="ProtNLM"/>
    </source>
</evidence>
<dbReference type="OrthoDB" id="3026777at2759"/>
<evidence type="ECO:0000256" key="1">
    <source>
        <dbReference type="ARBA" id="ARBA00004141"/>
    </source>
</evidence>
<comment type="subcellular location">
    <subcellularLocation>
        <location evidence="1">Membrane</location>
        <topology evidence="1">Multi-pass membrane protein</topology>
    </subcellularLocation>
</comment>
<feature type="transmembrane region" description="Helical" evidence="6">
    <location>
        <begin position="374"/>
        <end position="393"/>
    </location>
</feature>
<feature type="compositionally biased region" description="Basic and acidic residues" evidence="5">
    <location>
        <begin position="44"/>
        <end position="53"/>
    </location>
</feature>
<evidence type="ECO:0000313" key="7">
    <source>
        <dbReference type="EMBL" id="KAF5358151.1"/>
    </source>
</evidence>
<organism evidence="7 8">
    <name type="scientific">Leucocoprinus leucothites</name>
    <dbReference type="NCBI Taxonomy" id="201217"/>
    <lineage>
        <taxon>Eukaryota</taxon>
        <taxon>Fungi</taxon>
        <taxon>Dikarya</taxon>
        <taxon>Basidiomycota</taxon>
        <taxon>Agaricomycotina</taxon>
        <taxon>Agaricomycetes</taxon>
        <taxon>Agaricomycetidae</taxon>
        <taxon>Agaricales</taxon>
        <taxon>Agaricineae</taxon>
        <taxon>Agaricaceae</taxon>
        <taxon>Leucocoprinus</taxon>
    </lineage>
</organism>
<keyword evidence="8" id="KW-1185">Reference proteome</keyword>
<proteinExistence type="predicted"/>
<feature type="transmembrane region" description="Helical" evidence="6">
    <location>
        <begin position="80"/>
        <end position="100"/>
    </location>
</feature>
<dbReference type="EMBL" id="JAACJO010000005">
    <property type="protein sequence ID" value="KAF5358151.1"/>
    <property type="molecule type" value="Genomic_DNA"/>
</dbReference>
<dbReference type="SUPFAM" id="SSF103473">
    <property type="entry name" value="MFS general substrate transporter"/>
    <property type="match status" value="2"/>
</dbReference>
<feature type="transmembrane region" description="Helical" evidence="6">
    <location>
        <begin position="213"/>
        <end position="241"/>
    </location>
</feature>
<keyword evidence="4 6" id="KW-0472">Membrane</keyword>
<feature type="region of interest" description="Disordered" evidence="5">
    <location>
        <begin position="607"/>
        <end position="639"/>
    </location>
</feature>
<keyword evidence="3 6" id="KW-1133">Transmembrane helix</keyword>
<evidence type="ECO:0000256" key="5">
    <source>
        <dbReference type="SAM" id="MobiDB-lite"/>
    </source>
</evidence>
<dbReference type="InterPro" id="IPR011701">
    <property type="entry name" value="MFS"/>
</dbReference>
<evidence type="ECO:0000256" key="6">
    <source>
        <dbReference type="SAM" id="Phobius"/>
    </source>
</evidence>
<dbReference type="Proteomes" id="UP000559027">
    <property type="component" value="Unassembled WGS sequence"/>
</dbReference>
<dbReference type="GO" id="GO:0016020">
    <property type="term" value="C:membrane"/>
    <property type="evidence" value="ECO:0007669"/>
    <property type="project" value="UniProtKB-SubCell"/>
</dbReference>
<keyword evidence="2 6" id="KW-0812">Transmembrane</keyword>
<reference evidence="7 8" key="1">
    <citation type="journal article" date="2020" name="ISME J.">
        <title>Uncovering the hidden diversity of litter-decomposition mechanisms in mushroom-forming fungi.</title>
        <authorList>
            <person name="Floudas D."/>
            <person name="Bentzer J."/>
            <person name="Ahren D."/>
            <person name="Johansson T."/>
            <person name="Persson P."/>
            <person name="Tunlid A."/>
        </authorList>
    </citation>
    <scope>NUCLEOTIDE SEQUENCE [LARGE SCALE GENOMIC DNA]</scope>
    <source>
        <strain evidence="7 8">CBS 146.42</strain>
    </source>
</reference>